<dbReference type="EMBL" id="BPVZ01000040">
    <property type="protein sequence ID" value="GKV14195.1"/>
    <property type="molecule type" value="Genomic_DNA"/>
</dbReference>
<sequence>MGTFVSGCTSFDWSEKLVAGLIDCLEDEWRLWDICIPEEDNIFC</sequence>
<comment type="caution">
    <text evidence="1">The sequence shown here is derived from an EMBL/GenBank/DDBJ whole genome shotgun (WGS) entry which is preliminary data.</text>
</comment>
<accession>A0AAV5JQ12</accession>
<proteinExistence type="predicted"/>
<protein>
    <submittedName>
        <fullName evidence="1">Uncharacterized protein</fullName>
    </submittedName>
</protein>
<organism evidence="1 2">
    <name type="scientific">Rubroshorea leprosula</name>
    <dbReference type="NCBI Taxonomy" id="152421"/>
    <lineage>
        <taxon>Eukaryota</taxon>
        <taxon>Viridiplantae</taxon>
        <taxon>Streptophyta</taxon>
        <taxon>Embryophyta</taxon>
        <taxon>Tracheophyta</taxon>
        <taxon>Spermatophyta</taxon>
        <taxon>Magnoliopsida</taxon>
        <taxon>eudicotyledons</taxon>
        <taxon>Gunneridae</taxon>
        <taxon>Pentapetalae</taxon>
        <taxon>rosids</taxon>
        <taxon>malvids</taxon>
        <taxon>Malvales</taxon>
        <taxon>Dipterocarpaceae</taxon>
        <taxon>Rubroshorea</taxon>
    </lineage>
</organism>
<dbReference type="AlphaFoldDB" id="A0AAV5JQ12"/>
<keyword evidence="2" id="KW-1185">Reference proteome</keyword>
<reference evidence="1 2" key="1">
    <citation type="journal article" date="2021" name="Commun. Biol.">
        <title>The genome of Shorea leprosula (Dipterocarpaceae) highlights the ecological relevance of drought in aseasonal tropical rainforests.</title>
        <authorList>
            <person name="Ng K.K.S."/>
            <person name="Kobayashi M.J."/>
            <person name="Fawcett J.A."/>
            <person name="Hatakeyama M."/>
            <person name="Paape T."/>
            <person name="Ng C.H."/>
            <person name="Ang C.C."/>
            <person name="Tnah L.H."/>
            <person name="Lee C.T."/>
            <person name="Nishiyama T."/>
            <person name="Sese J."/>
            <person name="O'Brien M.J."/>
            <person name="Copetti D."/>
            <person name="Mohd Noor M.I."/>
            <person name="Ong R.C."/>
            <person name="Putra M."/>
            <person name="Sireger I.Z."/>
            <person name="Indrioko S."/>
            <person name="Kosugi Y."/>
            <person name="Izuno A."/>
            <person name="Isagi Y."/>
            <person name="Lee S.L."/>
            <person name="Shimizu K.K."/>
        </authorList>
    </citation>
    <scope>NUCLEOTIDE SEQUENCE [LARGE SCALE GENOMIC DNA]</scope>
    <source>
        <strain evidence="1">214</strain>
    </source>
</reference>
<gene>
    <name evidence="1" type="ORF">SLEP1_g25098</name>
</gene>
<dbReference type="Proteomes" id="UP001054252">
    <property type="component" value="Unassembled WGS sequence"/>
</dbReference>
<name>A0AAV5JQ12_9ROSI</name>
<evidence type="ECO:0000313" key="2">
    <source>
        <dbReference type="Proteomes" id="UP001054252"/>
    </source>
</evidence>
<evidence type="ECO:0000313" key="1">
    <source>
        <dbReference type="EMBL" id="GKV14195.1"/>
    </source>
</evidence>